<sequence>MPSSERHTSPFRRPTGFPPSTSTPIDHSVTNKSTWSPMSRNETSAFELSAPLSLSSGPNPHEHPLQDKKPNLERHISHIPQDSDLEDDTDDETPHDKSETSAGGIKSKLKRLKNRVMHHSHKDNHSHDNTSAIMATDKETAEPTEERHDSGNATSDFEITPGLGGVSSVSNSGGDYLHASSTEHKAITPNLERHISAIGPDGTLDPSQRQQQPKSHSPRMERHISGIPQDDYDSDREA</sequence>
<reference evidence="2" key="1">
    <citation type="journal article" date="2020" name="Stud. Mycol.">
        <title>101 Dothideomycetes genomes: a test case for predicting lifestyles and emergence of pathogens.</title>
        <authorList>
            <person name="Haridas S."/>
            <person name="Albert R."/>
            <person name="Binder M."/>
            <person name="Bloem J."/>
            <person name="Labutti K."/>
            <person name="Salamov A."/>
            <person name="Andreopoulos B."/>
            <person name="Baker S."/>
            <person name="Barry K."/>
            <person name="Bills G."/>
            <person name="Bluhm B."/>
            <person name="Cannon C."/>
            <person name="Castanera R."/>
            <person name="Culley D."/>
            <person name="Daum C."/>
            <person name="Ezra D."/>
            <person name="Gonzalez J."/>
            <person name="Henrissat B."/>
            <person name="Kuo A."/>
            <person name="Liang C."/>
            <person name="Lipzen A."/>
            <person name="Lutzoni F."/>
            <person name="Magnuson J."/>
            <person name="Mondo S."/>
            <person name="Nolan M."/>
            <person name="Ohm R."/>
            <person name="Pangilinan J."/>
            <person name="Park H.-J."/>
            <person name="Ramirez L."/>
            <person name="Alfaro M."/>
            <person name="Sun H."/>
            <person name="Tritt A."/>
            <person name="Yoshinaga Y."/>
            <person name="Zwiers L.-H."/>
            <person name="Turgeon B."/>
            <person name="Goodwin S."/>
            <person name="Spatafora J."/>
            <person name="Crous P."/>
            <person name="Grigoriev I."/>
        </authorList>
    </citation>
    <scope>NUCLEOTIDE SEQUENCE</scope>
    <source>
        <strain evidence="2">SCOH1-5</strain>
    </source>
</reference>
<dbReference type="EMBL" id="ML992671">
    <property type="protein sequence ID" value="KAF2213006.1"/>
    <property type="molecule type" value="Genomic_DNA"/>
</dbReference>
<proteinExistence type="predicted"/>
<gene>
    <name evidence="2" type="ORF">CERZMDRAFT_83935</name>
</gene>
<evidence type="ECO:0000313" key="3">
    <source>
        <dbReference type="Proteomes" id="UP000799539"/>
    </source>
</evidence>
<feature type="compositionally biased region" description="Basic and acidic residues" evidence="1">
    <location>
        <begin position="60"/>
        <end position="76"/>
    </location>
</feature>
<feature type="compositionally biased region" description="Polar residues" evidence="1">
    <location>
        <begin position="205"/>
        <end position="215"/>
    </location>
</feature>
<feature type="compositionally biased region" description="Polar residues" evidence="1">
    <location>
        <begin position="18"/>
        <end position="58"/>
    </location>
</feature>
<organism evidence="2 3">
    <name type="scientific">Cercospora zeae-maydis SCOH1-5</name>
    <dbReference type="NCBI Taxonomy" id="717836"/>
    <lineage>
        <taxon>Eukaryota</taxon>
        <taxon>Fungi</taxon>
        <taxon>Dikarya</taxon>
        <taxon>Ascomycota</taxon>
        <taxon>Pezizomycotina</taxon>
        <taxon>Dothideomycetes</taxon>
        <taxon>Dothideomycetidae</taxon>
        <taxon>Mycosphaerellales</taxon>
        <taxon>Mycosphaerellaceae</taxon>
        <taxon>Cercospora</taxon>
    </lineage>
</organism>
<evidence type="ECO:0000313" key="2">
    <source>
        <dbReference type="EMBL" id="KAF2213006.1"/>
    </source>
</evidence>
<dbReference type="Proteomes" id="UP000799539">
    <property type="component" value="Unassembled WGS sequence"/>
</dbReference>
<feature type="compositionally biased region" description="Basic residues" evidence="1">
    <location>
        <begin position="107"/>
        <end position="122"/>
    </location>
</feature>
<feature type="region of interest" description="Disordered" evidence="1">
    <location>
        <begin position="1"/>
        <end position="238"/>
    </location>
</feature>
<feature type="compositionally biased region" description="Basic and acidic residues" evidence="1">
    <location>
        <begin position="136"/>
        <end position="150"/>
    </location>
</feature>
<protein>
    <submittedName>
        <fullName evidence="2">Uncharacterized protein</fullName>
    </submittedName>
</protein>
<name>A0A6A6FHR4_9PEZI</name>
<dbReference type="OrthoDB" id="3643152at2759"/>
<evidence type="ECO:0000256" key="1">
    <source>
        <dbReference type="SAM" id="MobiDB-lite"/>
    </source>
</evidence>
<accession>A0A6A6FHR4</accession>
<feature type="compositionally biased region" description="Basic and acidic residues" evidence="1">
    <location>
        <begin position="181"/>
        <end position="195"/>
    </location>
</feature>
<keyword evidence="3" id="KW-1185">Reference proteome</keyword>
<dbReference type="AlphaFoldDB" id="A0A6A6FHR4"/>